<evidence type="ECO:0000313" key="3">
    <source>
        <dbReference type="EMBL" id="CUN66528.1"/>
    </source>
</evidence>
<keyword evidence="2" id="KW-0812">Transmembrane</keyword>
<dbReference type="AlphaFoldDB" id="A0A173YUW8"/>
<accession>A0A173YUW8</accession>
<proteinExistence type="predicted"/>
<feature type="transmembrane region" description="Helical" evidence="2">
    <location>
        <begin position="12"/>
        <end position="33"/>
    </location>
</feature>
<dbReference type="RefSeq" id="WP_005423419.1">
    <property type="nucleotide sequence ID" value="NZ_CYZD01000002.1"/>
</dbReference>
<dbReference type="Proteomes" id="UP000095409">
    <property type="component" value="Unassembled WGS sequence"/>
</dbReference>
<evidence type="ECO:0000313" key="4">
    <source>
        <dbReference type="Proteomes" id="UP000095409"/>
    </source>
</evidence>
<feature type="region of interest" description="Disordered" evidence="1">
    <location>
        <begin position="61"/>
        <end position="102"/>
    </location>
</feature>
<evidence type="ECO:0000256" key="2">
    <source>
        <dbReference type="SAM" id="Phobius"/>
    </source>
</evidence>
<keyword evidence="2" id="KW-1133">Transmembrane helix</keyword>
<name>A0A173YUW8_9FIRM</name>
<sequence length="102" mass="11426">MSQHKHRHRKSFLSSAGYYILVVILIVCLAMMVKVNRSKRAERDDYKATLSKQETVEDLGNITITKPTDAPEDAVVRNTEDNTGEDGSEEGSEQTPAEDKTE</sequence>
<organism evidence="3 4">
    <name type="scientific">Blautia obeum</name>
    <dbReference type="NCBI Taxonomy" id="40520"/>
    <lineage>
        <taxon>Bacteria</taxon>
        <taxon>Bacillati</taxon>
        <taxon>Bacillota</taxon>
        <taxon>Clostridia</taxon>
        <taxon>Lachnospirales</taxon>
        <taxon>Lachnospiraceae</taxon>
        <taxon>Blautia</taxon>
    </lineage>
</organism>
<protein>
    <submittedName>
        <fullName evidence="3">Uncharacterized protein</fullName>
    </submittedName>
</protein>
<feature type="compositionally biased region" description="Acidic residues" evidence="1">
    <location>
        <begin position="82"/>
        <end position="92"/>
    </location>
</feature>
<evidence type="ECO:0000256" key="1">
    <source>
        <dbReference type="SAM" id="MobiDB-lite"/>
    </source>
</evidence>
<dbReference type="GeneID" id="79803917"/>
<gene>
    <name evidence="3" type="ORF">ERS852394_00693</name>
</gene>
<dbReference type="EMBL" id="CYZD01000002">
    <property type="protein sequence ID" value="CUN66528.1"/>
    <property type="molecule type" value="Genomic_DNA"/>
</dbReference>
<reference evidence="3 4" key="1">
    <citation type="submission" date="2015-09" db="EMBL/GenBank/DDBJ databases">
        <authorList>
            <consortium name="Pathogen Informatics"/>
        </authorList>
    </citation>
    <scope>NUCLEOTIDE SEQUENCE [LARGE SCALE GENOMIC DNA]</scope>
    <source>
        <strain evidence="3 4">2789STDY5608837</strain>
    </source>
</reference>
<keyword evidence="2" id="KW-0472">Membrane</keyword>